<keyword evidence="1" id="KW-0732">Signal</keyword>
<dbReference type="AlphaFoldDB" id="A0A1S1HAX1"/>
<dbReference type="PANTHER" id="PTHR43135:SF3">
    <property type="entry name" value="ALPHA-D-RIBOSE 1-METHYLPHOSPHONATE 5-TRIPHOSPHATE DIPHOSPHATASE"/>
    <property type="match status" value="1"/>
</dbReference>
<evidence type="ECO:0000256" key="1">
    <source>
        <dbReference type="SAM" id="SignalP"/>
    </source>
</evidence>
<dbReference type="InterPro" id="IPR006680">
    <property type="entry name" value="Amidohydro-rel"/>
</dbReference>
<feature type="domain" description="Amidohydrolase-related" evidence="2">
    <location>
        <begin position="96"/>
        <end position="445"/>
    </location>
</feature>
<sequence length="459" mass="48047">MDQKGESQKMRKTILAACTAILMAGTAHAQAAPAASATQAAAHVTYIHAGALLDRPGGRPRGASTVIVRDGKIAEVRDGFAAPEGGAELVDLKDRFVLPGLIDMHVHLYSDGDPLKERLEGPGRDYEDEFVIAARHARVTLESGFTTVRDLGGEPRGIATLRDAINAGDLPGPTIVPAGKMISVSGGHGDANGVNRDLYEAMHQHQTNICDGADECRRAVRAQIRDGAEVIKFAATGGVLSNVAGGLGRQMTLDEMRAIVETAHSFGRKATAHAHGKEGIETALEAGVDSIEHGSFLDENTVKLFKAKGAYLVPTMIAPVTALRNARAGALPAPTLVKAEAAAAAAKKNHALAVRSGVKIAFGTDTGVSKHGDNAQEFALMLEAGMTADQAIRAATLDAADLLGRADRLGSIEPGKDADIIAVAGSPLEDVHRLETVDFVMRHGTVHKLGGKRQPFPVD</sequence>
<evidence type="ECO:0000259" key="2">
    <source>
        <dbReference type="Pfam" id="PF01979"/>
    </source>
</evidence>
<keyword evidence="3" id="KW-0378">Hydrolase</keyword>
<name>A0A1S1HAX1_9SPHN</name>
<feature type="chain" id="PRO_5013226973" evidence="1">
    <location>
        <begin position="30"/>
        <end position="459"/>
    </location>
</feature>
<dbReference type="InterPro" id="IPR051781">
    <property type="entry name" value="Metallo-dep_Hydrolase"/>
</dbReference>
<feature type="signal peptide" evidence="1">
    <location>
        <begin position="1"/>
        <end position="29"/>
    </location>
</feature>
<dbReference type="Proteomes" id="UP000179467">
    <property type="component" value="Unassembled WGS sequence"/>
</dbReference>
<dbReference type="GO" id="GO:0050480">
    <property type="term" value="F:imidazolonepropionase activity"/>
    <property type="evidence" value="ECO:0007669"/>
    <property type="project" value="UniProtKB-EC"/>
</dbReference>
<dbReference type="SUPFAM" id="SSF51556">
    <property type="entry name" value="Metallo-dependent hydrolases"/>
    <property type="match status" value="1"/>
</dbReference>
<evidence type="ECO:0000313" key="4">
    <source>
        <dbReference type="Proteomes" id="UP000179467"/>
    </source>
</evidence>
<keyword evidence="4" id="KW-1185">Reference proteome</keyword>
<comment type="caution">
    <text evidence="3">The sequence shown here is derived from an EMBL/GenBank/DDBJ whole genome shotgun (WGS) entry which is preliminary data.</text>
</comment>
<organism evidence="3 4">
    <name type="scientific">Edaphosphingomonas haloaromaticamans</name>
    <dbReference type="NCBI Taxonomy" id="653954"/>
    <lineage>
        <taxon>Bacteria</taxon>
        <taxon>Pseudomonadati</taxon>
        <taxon>Pseudomonadota</taxon>
        <taxon>Alphaproteobacteria</taxon>
        <taxon>Sphingomonadales</taxon>
        <taxon>Rhizorhabdaceae</taxon>
        <taxon>Edaphosphingomonas</taxon>
    </lineage>
</organism>
<dbReference type="InterPro" id="IPR057744">
    <property type="entry name" value="OTAase-like"/>
</dbReference>
<dbReference type="InterPro" id="IPR032466">
    <property type="entry name" value="Metal_Hydrolase"/>
</dbReference>
<dbReference type="CDD" id="cd01299">
    <property type="entry name" value="Met_dep_hydrolase_A"/>
    <property type="match status" value="1"/>
</dbReference>
<dbReference type="EC" id="3.5.2.7" evidence="3"/>
<gene>
    <name evidence="3" type="primary">hutI_1</name>
    <name evidence="3" type="ORF">BHE75_00434</name>
</gene>
<dbReference type="Pfam" id="PF01979">
    <property type="entry name" value="Amidohydro_1"/>
    <property type="match status" value="1"/>
</dbReference>
<dbReference type="EMBL" id="MIPT01000001">
    <property type="protein sequence ID" value="OHT18463.1"/>
    <property type="molecule type" value="Genomic_DNA"/>
</dbReference>
<proteinExistence type="predicted"/>
<dbReference type="Gene3D" id="3.20.20.140">
    <property type="entry name" value="Metal-dependent hydrolases"/>
    <property type="match status" value="1"/>
</dbReference>
<dbReference type="SUPFAM" id="SSF51338">
    <property type="entry name" value="Composite domain of metallo-dependent hydrolases"/>
    <property type="match status" value="1"/>
</dbReference>
<dbReference type="PANTHER" id="PTHR43135">
    <property type="entry name" value="ALPHA-D-RIBOSE 1-METHYLPHOSPHONATE 5-TRIPHOSPHATE DIPHOSPHATASE"/>
    <property type="match status" value="1"/>
</dbReference>
<dbReference type="Gene3D" id="2.30.40.10">
    <property type="entry name" value="Urease, subunit C, domain 1"/>
    <property type="match status" value="1"/>
</dbReference>
<accession>A0A1S1HAX1</accession>
<reference evidence="3 4" key="1">
    <citation type="submission" date="2016-09" db="EMBL/GenBank/DDBJ databases">
        <title>Metabolic pathway, cell adaptation mechanisms and a novel monoxygenase revealed through proteogenomic-transcription analysis of a Sphingomonas haloaromaticamans strain degrading the fungicide ortho-phenylphenol.</title>
        <authorList>
            <person name="Perruchon C."/>
            <person name="Papadopoulou E.S."/>
            <person name="Rousidou C."/>
            <person name="Vasileiadis S."/>
            <person name="Tanou G."/>
            <person name="Amoutzias G."/>
            <person name="Molassiotis A."/>
            <person name="Karpouzas D.G."/>
        </authorList>
    </citation>
    <scope>NUCLEOTIDE SEQUENCE [LARGE SCALE GENOMIC DNA]</scope>
    <source>
        <strain evidence="3 4">P3</strain>
    </source>
</reference>
<protein>
    <submittedName>
        <fullName evidence="3">Imidazolonepropionase</fullName>
        <ecNumber evidence="3">3.5.2.7</ecNumber>
    </submittedName>
</protein>
<dbReference type="InterPro" id="IPR011059">
    <property type="entry name" value="Metal-dep_hydrolase_composite"/>
</dbReference>
<evidence type="ECO:0000313" key="3">
    <source>
        <dbReference type="EMBL" id="OHT18463.1"/>
    </source>
</evidence>